<keyword evidence="2 4" id="KW-0547">Nucleotide-binding</keyword>
<evidence type="ECO:0000256" key="4">
    <source>
        <dbReference type="RuleBase" id="RU003322"/>
    </source>
</evidence>
<dbReference type="AlphaFoldDB" id="A0A914YBB5"/>
<dbReference type="InterPro" id="IPR043129">
    <property type="entry name" value="ATPase_NBD"/>
</dbReference>
<evidence type="ECO:0000313" key="5">
    <source>
        <dbReference type="Proteomes" id="UP000887577"/>
    </source>
</evidence>
<dbReference type="SUPFAM" id="SSF53067">
    <property type="entry name" value="Actin-like ATPase domain"/>
    <property type="match status" value="2"/>
</dbReference>
<organism evidence="5 6">
    <name type="scientific">Panagrolaimus superbus</name>
    <dbReference type="NCBI Taxonomy" id="310955"/>
    <lineage>
        <taxon>Eukaryota</taxon>
        <taxon>Metazoa</taxon>
        <taxon>Ecdysozoa</taxon>
        <taxon>Nematoda</taxon>
        <taxon>Chromadorea</taxon>
        <taxon>Rhabditida</taxon>
        <taxon>Tylenchina</taxon>
        <taxon>Panagrolaimomorpha</taxon>
        <taxon>Panagrolaimoidea</taxon>
        <taxon>Panagrolaimidae</taxon>
        <taxon>Panagrolaimus</taxon>
    </lineage>
</organism>
<dbReference type="PROSITE" id="PS01036">
    <property type="entry name" value="HSP70_3"/>
    <property type="match status" value="1"/>
</dbReference>
<evidence type="ECO:0000256" key="2">
    <source>
        <dbReference type="ARBA" id="ARBA00022741"/>
    </source>
</evidence>
<evidence type="ECO:0000313" key="6">
    <source>
        <dbReference type="WBParaSite" id="PSU_v2.g16710.t1"/>
    </source>
</evidence>
<dbReference type="Gene3D" id="3.30.420.40">
    <property type="match status" value="2"/>
</dbReference>
<dbReference type="InterPro" id="IPR013126">
    <property type="entry name" value="Hsp_70_fam"/>
</dbReference>
<dbReference type="PROSITE" id="PS00329">
    <property type="entry name" value="HSP70_2"/>
    <property type="match status" value="1"/>
</dbReference>
<accession>A0A914YBB5</accession>
<dbReference type="Pfam" id="PF00012">
    <property type="entry name" value="HSP70"/>
    <property type="match status" value="2"/>
</dbReference>
<dbReference type="InterPro" id="IPR018181">
    <property type="entry name" value="Heat_shock_70_CS"/>
</dbReference>
<dbReference type="FunFam" id="3.30.420.40:FF:000026">
    <property type="entry name" value="Heat shock protein 70"/>
    <property type="match status" value="1"/>
</dbReference>
<dbReference type="Gene3D" id="3.90.640.10">
    <property type="entry name" value="Actin, Chain A, domain 4"/>
    <property type="match status" value="1"/>
</dbReference>
<dbReference type="WBParaSite" id="PSU_v2.g16710.t1">
    <property type="protein sequence ID" value="PSU_v2.g16710.t1"/>
    <property type="gene ID" value="PSU_v2.g16710"/>
</dbReference>
<sequence>MATSKAIGIDLGTTNSCVGVFQNGNVEIIANNFGHRTTPSIVAFSHDIKNVGQWAKDRMHRNPTNTIYCIKRLMGKKFDDPSIQNDIKNWPFKVVSKKEKAAVEVEFRGKREKFVPEEISALILKEMKKIAENYLGHRVKDAVITVPAYFNGAQRQATMDAGKIAGLNVLRIINEPTAAALAYGYKQDRKEEIILVYDLGGGTFDVSIIKIHDGNCEVLAVAGDGHLGGEDFDDILVKYCIDEFKRKHGDDVSSNPQAICKLKAACESAKRFLSKSTFAPIEVDALYADKDLNCKITQARFNELCNELSEKTIGPVKDALENAKLTKSAISDIILVGGSTRLPFIQATIKKFFNGKKIKADINADEAVAYGATLLAAFLTNTFDTSIKNLRLSDVTPHSLGTEKSVDIADQSSSEDASNITVNNVKKRKLVFDIIVKRNTRIPFEKKRTYVTLSDNQSTMNFDVLEGEDPVPKNNNLLGKFVLLNITPAPAAKTKVECTLKVDENGVLIVSAVDNANGSSNSLKIFPDTGRLTENEIVQMIDKIDPIDVVLDD</sequence>
<proteinExistence type="inferred from homology"/>
<dbReference type="FunFam" id="3.90.640.10:FF:000010">
    <property type="entry name" value="heat shock 70 kDa protein 14"/>
    <property type="match status" value="1"/>
</dbReference>
<dbReference type="GO" id="GO:0005524">
    <property type="term" value="F:ATP binding"/>
    <property type="evidence" value="ECO:0007669"/>
    <property type="project" value="UniProtKB-KW"/>
</dbReference>
<comment type="similarity">
    <text evidence="1 4">Belongs to the heat shock protein 70 family.</text>
</comment>
<dbReference type="GO" id="GO:0140662">
    <property type="term" value="F:ATP-dependent protein folding chaperone"/>
    <property type="evidence" value="ECO:0007669"/>
    <property type="project" value="InterPro"/>
</dbReference>
<name>A0A914YBB5_9BILA</name>
<keyword evidence="5" id="KW-1185">Reference proteome</keyword>
<dbReference type="Proteomes" id="UP000887577">
    <property type="component" value="Unplaced"/>
</dbReference>
<dbReference type="InterPro" id="IPR029047">
    <property type="entry name" value="HSP70_peptide-bd_sf"/>
</dbReference>
<dbReference type="FunFam" id="3.30.30.30:FF:000001">
    <property type="entry name" value="heat shock 70 kDa protein-like"/>
    <property type="match status" value="1"/>
</dbReference>
<dbReference type="PROSITE" id="PS00297">
    <property type="entry name" value="HSP70_1"/>
    <property type="match status" value="1"/>
</dbReference>
<dbReference type="PRINTS" id="PR00301">
    <property type="entry name" value="HEATSHOCK70"/>
</dbReference>
<dbReference type="Gene3D" id="2.60.34.10">
    <property type="entry name" value="Substrate Binding Domain Of DNAk, Chain A, domain 1"/>
    <property type="match status" value="1"/>
</dbReference>
<evidence type="ECO:0000256" key="3">
    <source>
        <dbReference type="ARBA" id="ARBA00022840"/>
    </source>
</evidence>
<protein>
    <submittedName>
        <fullName evidence="6">Heat shock protein 70</fullName>
    </submittedName>
</protein>
<reference evidence="6" key="1">
    <citation type="submission" date="2022-11" db="UniProtKB">
        <authorList>
            <consortium name="WormBaseParasite"/>
        </authorList>
    </citation>
    <scope>IDENTIFICATION</scope>
</reference>
<dbReference type="Gene3D" id="3.30.30.30">
    <property type="match status" value="1"/>
</dbReference>
<dbReference type="PANTHER" id="PTHR19375">
    <property type="entry name" value="HEAT SHOCK PROTEIN 70KDA"/>
    <property type="match status" value="1"/>
</dbReference>
<dbReference type="GO" id="GO:0006950">
    <property type="term" value="P:response to stress"/>
    <property type="evidence" value="ECO:0007669"/>
    <property type="project" value="UniProtKB-ARBA"/>
</dbReference>
<dbReference type="CDD" id="cd24028">
    <property type="entry name" value="ASKHA_NBD_HSP70_HSPA1-like"/>
    <property type="match status" value="1"/>
</dbReference>
<evidence type="ECO:0000256" key="1">
    <source>
        <dbReference type="ARBA" id="ARBA00007381"/>
    </source>
</evidence>
<dbReference type="SUPFAM" id="SSF100920">
    <property type="entry name" value="Heat shock protein 70kD (HSP70), peptide-binding domain"/>
    <property type="match status" value="1"/>
</dbReference>
<keyword evidence="3 4" id="KW-0067">ATP-binding</keyword>